<dbReference type="GO" id="GO:0110142">
    <property type="term" value="C:ubiquinone biosynthesis complex"/>
    <property type="evidence" value="ECO:0007669"/>
    <property type="project" value="UniProtKB-ARBA"/>
</dbReference>
<dbReference type="AlphaFoldDB" id="A0A7Z0LNW6"/>
<evidence type="ECO:0000256" key="6">
    <source>
        <dbReference type="ARBA" id="ARBA00023002"/>
    </source>
</evidence>
<dbReference type="GO" id="GO:0019168">
    <property type="term" value="F:2-polyprenylphenol 6-hydroxylase activity"/>
    <property type="evidence" value="ECO:0007669"/>
    <property type="project" value="TreeGrafter"/>
</dbReference>
<dbReference type="InterPro" id="IPR051205">
    <property type="entry name" value="UbiH/COQ6_monooxygenase"/>
</dbReference>
<comment type="similarity">
    <text evidence="3">Belongs to the UbiH/COQ6 family.</text>
</comment>
<dbReference type="InterPro" id="IPR010971">
    <property type="entry name" value="UbiH/COQ6"/>
</dbReference>
<dbReference type="PROSITE" id="PS01304">
    <property type="entry name" value="UBIH"/>
    <property type="match status" value="1"/>
</dbReference>
<organism evidence="10 11">
    <name type="scientific">Vreelandella salicampi</name>
    <dbReference type="NCBI Taxonomy" id="1449798"/>
    <lineage>
        <taxon>Bacteria</taxon>
        <taxon>Pseudomonadati</taxon>
        <taxon>Pseudomonadota</taxon>
        <taxon>Gammaproteobacteria</taxon>
        <taxon>Oceanospirillales</taxon>
        <taxon>Halomonadaceae</taxon>
        <taxon>Vreelandella</taxon>
    </lineage>
</organism>
<evidence type="ECO:0000313" key="11">
    <source>
        <dbReference type="Proteomes" id="UP000586119"/>
    </source>
</evidence>
<evidence type="ECO:0000256" key="5">
    <source>
        <dbReference type="ARBA" id="ARBA00022827"/>
    </source>
</evidence>
<evidence type="ECO:0000256" key="1">
    <source>
        <dbReference type="ARBA" id="ARBA00001974"/>
    </source>
</evidence>
<dbReference type="PRINTS" id="PR00420">
    <property type="entry name" value="RNGMNOXGNASE"/>
</dbReference>
<evidence type="ECO:0000256" key="8">
    <source>
        <dbReference type="ARBA" id="ARBA00065734"/>
    </source>
</evidence>
<dbReference type="InterPro" id="IPR018168">
    <property type="entry name" value="Ubi_Hdrlase_CS"/>
</dbReference>
<keyword evidence="6" id="KW-0560">Oxidoreductase</keyword>
<evidence type="ECO:0000256" key="2">
    <source>
        <dbReference type="ARBA" id="ARBA00004749"/>
    </source>
</evidence>
<dbReference type="NCBIfam" id="TIGR01988">
    <property type="entry name" value="Ubi-OHases"/>
    <property type="match status" value="1"/>
</dbReference>
<dbReference type="FunFam" id="3.50.50.60:FF:000021">
    <property type="entry name" value="Ubiquinone biosynthesis monooxygenase COQ6"/>
    <property type="match status" value="1"/>
</dbReference>
<feature type="domain" description="FAD-binding" evidence="9">
    <location>
        <begin position="21"/>
        <end position="362"/>
    </location>
</feature>
<proteinExistence type="inferred from homology"/>
<keyword evidence="5" id="KW-0274">FAD</keyword>
<keyword evidence="11" id="KW-1185">Reference proteome</keyword>
<dbReference type="PANTHER" id="PTHR43876:SF7">
    <property type="entry name" value="UBIQUINONE BIOSYNTHESIS MONOOXYGENASE COQ6, MITOCHONDRIAL"/>
    <property type="match status" value="1"/>
</dbReference>
<dbReference type="Pfam" id="PF01494">
    <property type="entry name" value="FAD_binding_3"/>
    <property type="match status" value="1"/>
</dbReference>
<dbReference type="UniPathway" id="UPA00232"/>
<evidence type="ECO:0000256" key="7">
    <source>
        <dbReference type="ARBA" id="ARBA00023033"/>
    </source>
</evidence>
<comment type="subunit">
    <text evidence="8">Component of the Ubi complex metabolon, which regroups five ubiquinone biosynthesis proteins (UbiE, UbiF, UbiG, UbiH and UbiI) and two accessory factors (UbiK and the lipid-binding protein UbiJ).</text>
</comment>
<dbReference type="Proteomes" id="UP000586119">
    <property type="component" value="Unassembled WGS sequence"/>
</dbReference>
<dbReference type="InterPro" id="IPR036188">
    <property type="entry name" value="FAD/NAD-bd_sf"/>
</dbReference>
<dbReference type="GO" id="GO:0006744">
    <property type="term" value="P:ubiquinone biosynthetic process"/>
    <property type="evidence" value="ECO:0007669"/>
    <property type="project" value="UniProtKB-UniPathway"/>
</dbReference>
<evidence type="ECO:0000256" key="4">
    <source>
        <dbReference type="ARBA" id="ARBA00022630"/>
    </source>
</evidence>
<comment type="pathway">
    <text evidence="2">Cofactor biosynthesis; ubiquinone biosynthesis.</text>
</comment>
<comment type="caution">
    <text evidence="10">The sequence shown here is derived from an EMBL/GenBank/DDBJ whole genome shotgun (WGS) entry which is preliminary data.</text>
</comment>
<evidence type="ECO:0000256" key="3">
    <source>
        <dbReference type="ARBA" id="ARBA00005349"/>
    </source>
</evidence>
<dbReference type="GO" id="GO:0071949">
    <property type="term" value="F:FAD binding"/>
    <property type="evidence" value="ECO:0007669"/>
    <property type="project" value="InterPro"/>
</dbReference>
<dbReference type="SUPFAM" id="SSF51905">
    <property type="entry name" value="FAD/NAD(P)-binding domain"/>
    <property type="match status" value="1"/>
</dbReference>
<gene>
    <name evidence="10" type="ORF">HZS81_16490</name>
</gene>
<keyword evidence="4" id="KW-0285">Flavoprotein</keyword>
<dbReference type="InterPro" id="IPR002938">
    <property type="entry name" value="FAD-bd"/>
</dbReference>
<protein>
    <submittedName>
        <fullName evidence="10">UbiH/UbiF/VisC/COQ6 family ubiquinone biosynthesis hydroxylase</fullName>
    </submittedName>
</protein>
<sequence>MSTGSQYDVSPKNDSKDAAFDVVIVGAGMVGTGLCALLANAGMHVALVEAQDTPLLPETLDLTQPAPRVSALTPVSQRLLTQLNAWPAMATARVTPYHYMHVWDGEGSGEIRFSADEAGVPVLGHIVENDVTLAALNAQLTDHPKITRIDGTRVEALQTTATGRWLELDNGRELHAPLVVAADGARSTLRELAEIAVSEDDMGQHAVVTTVRCEKSHMGTARQVFLAGEPLAFLPLTVEGDDHYCSIVWSTTPEQAKALCELSADALGDTLGSAFEYRLGRVDVRDSAYRFPLVQRHAREYVQPHLALVGDAAHSIHPLAGQGVNLGLMDAAVLAEEVIQAWRRGAPWGDERILARYESRRRGDNAAMLGLMKGFKLLFGAKNPALTLARNVGMSSVNRLVPIKRVLMRQATGERGRLPESCR</sequence>
<dbReference type="PANTHER" id="PTHR43876">
    <property type="entry name" value="UBIQUINONE BIOSYNTHESIS MONOOXYGENASE COQ6, MITOCHONDRIAL"/>
    <property type="match status" value="1"/>
</dbReference>
<keyword evidence="7" id="KW-0503">Monooxygenase</keyword>
<reference evidence="10 11" key="1">
    <citation type="journal article" date="2015" name="Int. J. Syst. Evol. Microbiol.">
        <title>Halomonas salicampi sp. nov., a halotolerant and alkalitolerant bacterium isolated from a saltern soil.</title>
        <authorList>
            <person name="Lee J.C."/>
            <person name="Kim Y.S."/>
            <person name="Yun B.S."/>
            <person name="Whang K.S."/>
        </authorList>
    </citation>
    <scope>NUCLEOTIDE SEQUENCE [LARGE SCALE GENOMIC DNA]</scope>
    <source>
        <strain evidence="10 11">BH103</strain>
    </source>
</reference>
<accession>A0A7Z0LNW6</accession>
<comment type="cofactor">
    <cofactor evidence="1">
        <name>FAD</name>
        <dbReference type="ChEBI" id="CHEBI:57692"/>
    </cofactor>
</comment>
<dbReference type="EMBL" id="JACCDF010000018">
    <property type="protein sequence ID" value="NYS62353.1"/>
    <property type="molecule type" value="Genomic_DNA"/>
</dbReference>
<dbReference type="Gene3D" id="3.50.50.60">
    <property type="entry name" value="FAD/NAD(P)-binding domain"/>
    <property type="match status" value="2"/>
</dbReference>
<evidence type="ECO:0000259" key="9">
    <source>
        <dbReference type="Pfam" id="PF01494"/>
    </source>
</evidence>
<keyword evidence="10" id="KW-0830">Ubiquinone</keyword>
<name>A0A7Z0LNW6_9GAMM</name>
<evidence type="ECO:0000313" key="10">
    <source>
        <dbReference type="EMBL" id="NYS62353.1"/>
    </source>
</evidence>